<dbReference type="OrthoDB" id="1167377at2"/>
<gene>
    <name evidence="2" type="ORF">FOF46_26360</name>
</gene>
<name>A0A554VCJ9_9FLAO</name>
<protein>
    <submittedName>
        <fullName evidence="2">Uncharacterized protein</fullName>
    </submittedName>
</protein>
<feature type="transmembrane region" description="Helical" evidence="1">
    <location>
        <begin position="53"/>
        <end position="71"/>
    </location>
</feature>
<accession>A0A554VCJ9</accession>
<evidence type="ECO:0000256" key="1">
    <source>
        <dbReference type="SAM" id="Phobius"/>
    </source>
</evidence>
<dbReference type="EMBL" id="VLNR01000081">
    <property type="protein sequence ID" value="TSE04450.1"/>
    <property type="molecule type" value="Genomic_DNA"/>
</dbReference>
<keyword evidence="1" id="KW-0812">Transmembrane</keyword>
<feature type="transmembrane region" description="Helical" evidence="1">
    <location>
        <begin position="212"/>
        <end position="235"/>
    </location>
</feature>
<feature type="transmembrane region" description="Helical" evidence="1">
    <location>
        <begin position="184"/>
        <end position="206"/>
    </location>
</feature>
<keyword evidence="1" id="KW-0472">Membrane</keyword>
<keyword evidence="1" id="KW-1133">Transmembrane helix</keyword>
<reference evidence="2 3" key="1">
    <citation type="submission" date="2019-07" db="EMBL/GenBank/DDBJ databases">
        <title>The draft genome sequence of Aquimarina algiphila M91.</title>
        <authorList>
            <person name="Meng X."/>
        </authorList>
    </citation>
    <scope>NUCLEOTIDE SEQUENCE [LARGE SCALE GENOMIC DNA]</scope>
    <source>
        <strain evidence="2 3">M91</strain>
    </source>
</reference>
<feature type="transmembrane region" description="Helical" evidence="1">
    <location>
        <begin position="30"/>
        <end position="47"/>
    </location>
</feature>
<dbReference type="Proteomes" id="UP000318833">
    <property type="component" value="Unassembled WGS sequence"/>
</dbReference>
<comment type="caution">
    <text evidence="2">The sequence shown here is derived from an EMBL/GenBank/DDBJ whole genome shotgun (WGS) entry which is preliminary data.</text>
</comment>
<evidence type="ECO:0000313" key="2">
    <source>
        <dbReference type="EMBL" id="TSE04450.1"/>
    </source>
</evidence>
<proteinExistence type="predicted"/>
<organism evidence="2 3">
    <name type="scientific">Aquimarina algiphila</name>
    <dbReference type="NCBI Taxonomy" id="2047982"/>
    <lineage>
        <taxon>Bacteria</taxon>
        <taxon>Pseudomonadati</taxon>
        <taxon>Bacteroidota</taxon>
        <taxon>Flavobacteriia</taxon>
        <taxon>Flavobacteriales</taxon>
        <taxon>Flavobacteriaceae</taxon>
        <taxon>Aquimarina</taxon>
    </lineage>
</organism>
<evidence type="ECO:0000313" key="3">
    <source>
        <dbReference type="Proteomes" id="UP000318833"/>
    </source>
</evidence>
<keyword evidence="3" id="KW-1185">Reference proteome</keyword>
<dbReference type="RefSeq" id="WP_143918529.1">
    <property type="nucleotide sequence ID" value="NZ_CANMIK010000083.1"/>
</dbReference>
<sequence length="316" mass="37886">MEEPPLIRKSIYKPYRYDNTINSHAENLEMVFFMMIPLLICSVIMHLSITAWFLPIFGISIIVVIFLFKLYNNLYHRYYRIIKRTEQKGQNEEAVYYIVQSYISYKKPERIVLDKNIKWTDVESFYSSNGEDPSERRKAELFFDQKTIKNKVDDLVISRVKKSIYKPGFRQKFLEKNNLHIKEIIVPGILLGILSFFLFFKGLLFLTSFPLAPLQTFSILGIVILSIIVVCVLYIRKNHRYLRLVERKESQGRYKKTSYYMQSFISRKGLEKIEDDKNIKWKYYKHNEFRRDLSRENAEYYFNGETTEKKVIDEIL</sequence>
<dbReference type="AlphaFoldDB" id="A0A554VCJ9"/>